<evidence type="ECO:0000313" key="7">
    <source>
        <dbReference type="Proteomes" id="UP000053797"/>
    </source>
</evidence>
<comment type="pathway">
    <text evidence="3">Amino-acid biosynthesis; ergothioneine biosynthesis.</text>
</comment>
<gene>
    <name evidence="6" type="ORF">AS033_05455</name>
</gene>
<dbReference type="EMBL" id="LNQL01000001">
    <property type="protein sequence ID" value="KSU50826.1"/>
    <property type="molecule type" value="Genomic_DNA"/>
</dbReference>
<dbReference type="InterPro" id="IPR051043">
    <property type="entry name" value="Sulfatase_Mod_Factor_Kinase"/>
</dbReference>
<dbReference type="GO" id="GO:0052699">
    <property type="term" value="P:ergothioneine biosynthetic process"/>
    <property type="evidence" value="ECO:0007669"/>
    <property type="project" value="InterPro"/>
</dbReference>
<evidence type="ECO:0008006" key="8">
    <source>
        <dbReference type="Google" id="ProtNLM"/>
    </source>
</evidence>
<evidence type="ECO:0000256" key="3">
    <source>
        <dbReference type="ARBA" id="ARBA00037882"/>
    </source>
</evidence>
<dbReference type="Pfam" id="PF03781">
    <property type="entry name" value="FGE-sulfatase"/>
    <property type="match status" value="1"/>
</dbReference>
<name>A0A0V8GKU8_9BACL</name>
<keyword evidence="2" id="KW-0408">Iron</keyword>
<dbReference type="SUPFAM" id="SSF56436">
    <property type="entry name" value="C-type lectin-like"/>
    <property type="match status" value="1"/>
</dbReference>
<dbReference type="InterPro" id="IPR024775">
    <property type="entry name" value="DinB-like"/>
</dbReference>
<evidence type="ECO:0000313" key="6">
    <source>
        <dbReference type="EMBL" id="KSU50826.1"/>
    </source>
</evidence>
<feature type="domain" description="Sulfatase-modifying factor enzyme-like" evidence="4">
    <location>
        <begin position="183"/>
        <end position="423"/>
    </location>
</feature>
<protein>
    <recommendedName>
        <fullName evidence="8">Sulfatase maturase</fullName>
    </recommendedName>
</protein>
<keyword evidence="1" id="KW-0560">Oxidoreductase</keyword>
<dbReference type="RefSeq" id="WP_058264870.1">
    <property type="nucleotide sequence ID" value="NZ_FMYN01000001.1"/>
</dbReference>
<dbReference type="OrthoDB" id="9768004at2"/>
<feature type="domain" description="DinB-like" evidence="5">
    <location>
        <begin position="13"/>
        <end position="149"/>
    </location>
</feature>
<dbReference type="InterPro" id="IPR005532">
    <property type="entry name" value="SUMF_dom"/>
</dbReference>
<evidence type="ECO:0000259" key="4">
    <source>
        <dbReference type="Pfam" id="PF03781"/>
    </source>
</evidence>
<accession>A0A0V8GKU8</accession>
<evidence type="ECO:0000256" key="2">
    <source>
        <dbReference type="ARBA" id="ARBA00023004"/>
    </source>
</evidence>
<dbReference type="Pfam" id="PF12867">
    <property type="entry name" value="DinB_2"/>
    <property type="match status" value="1"/>
</dbReference>
<comment type="caution">
    <text evidence="6">The sequence shown here is derived from an EMBL/GenBank/DDBJ whole genome shotgun (WGS) entry which is preliminary data.</text>
</comment>
<evidence type="ECO:0000256" key="1">
    <source>
        <dbReference type="ARBA" id="ARBA00023002"/>
    </source>
</evidence>
<dbReference type="Gene3D" id="3.90.1580.10">
    <property type="entry name" value="paralog of FGE (formylglycine-generating enzyme)"/>
    <property type="match status" value="1"/>
</dbReference>
<dbReference type="InterPro" id="IPR017806">
    <property type="entry name" value="EgtB"/>
</dbReference>
<dbReference type="NCBIfam" id="TIGR03440">
    <property type="entry name" value="egtB_TIGR03440"/>
    <property type="match status" value="1"/>
</dbReference>
<dbReference type="AlphaFoldDB" id="A0A0V8GKU8"/>
<evidence type="ECO:0000259" key="5">
    <source>
        <dbReference type="Pfam" id="PF12867"/>
    </source>
</evidence>
<dbReference type="Proteomes" id="UP000053797">
    <property type="component" value="Unassembled WGS sequence"/>
</dbReference>
<sequence length="426" mass="49316">MLFETTSYLIEKFATVRNQTIALIEPLEAEDFIIQASSDVSPPKWHIAHTTWFFERMILQEYSEGYRVFHPKYNYLFNSYYNSIGAYQPRQQRGMLSRPTVEDIIAYRSYVDGQMVEFLKEERTPEDQRKIETLVEMGLQHEQQHQELILMDVKYNFFTNPLLPAYQSKSLATDVPENAVKETSFIQFEEGLVEIGHTGDGFAFDNESPRHKTWLHPFELATRPVTNGEYLAFIEAGGYEKSEYWLSDGFATVQKEGWKAPLYWMKDDAGEWTIFTMNGVEPLRLDEPVCHVSFYEADAYSRYIGKRLPTEAEWEWASRQVDSVTKRNMMGSGTFHPVAVEESETTLASMFGNVWEWTSSAYSSYPGSKPLEGALGEYNAKFMCNQMVLRGGACVTPDDHIRETYRNFFPPDKRWLFGGFRLAGDM</sequence>
<dbReference type="InterPro" id="IPR034660">
    <property type="entry name" value="DinB/YfiT-like"/>
</dbReference>
<organism evidence="6 7">
    <name type="scientific">Exiguobacterium indicum</name>
    <dbReference type="NCBI Taxonomy" id="296995"/>
    <lineage>
        <taxon>Bacteria</taxon>
        <taxon>Bacillati</taxon>
        <taxon>Bacillota</taxon>
        <taxon>Bacilli</taxon>
        <taxon>Bacillales</taxon>
        <taxon>Bacillales Family XII. Incertae Sedis</taxon>
        <taxon>Exiguobacterium</taxon>
    </lineage>
</organism>
<proteinExistence type="predicted"/>
<dbReference type="InterPro" id="IPR042095">
    <property type="entry name" value="SUMF_sf"/>
</dbReference>
<dbReference type="PANTHER" id="PTHR23150">
    <property type="entry name" value="SULFATASE MODIFYING FACTOR 1, 2"/>
    <property type="match status" value="1"/>
</dbReference>
<dbReference type="PANTHER" id="PTHR23150:SF36">
    <property type="entry name" value="HERCYNINE OXYGENASE"/>
    <property type="match status" value="1"/>
</dbReference>
<dbReference type="SUPFAM" id="SSF109854">
    <property type="entry name" value="DinB/YfiT-like putative metalloenzymes"/>
    <property type="match status" value="1"/>
</dbReference>
<reference evidence="6 7" key="1">
    <citation type="journal article" date="2015" name="Int. J. Syst. Evol. Microbiol.">
        <title>Exiguobacterium enclense sp. nov., isolated from sediment.</title>
        <authorList>
            <person name="Dastager S.G."/>
            <person name="Mawlankar R."/>
            <person name="Sonalkar V.V."/>
            <person name="Thorat M.N."/>
            <person name="Mual P."/>
            <person name="Verma A."/>
            <person name="Krishnamurthi S."/>
            <person name="Tang S.K."/>
            <person name="Li W.J."/>
        </authorList>
    </citation>
    <scope>NUCLEOTIDE SEQUENCE [LARGE SCALE GENOMIC DNA]</scope>
    <source>
        <strain evidence="6 7">NIO-1109</strain>
    </source>
</reference>
<dbReference type="InterPro" id="IPR016187">
    <property type="entry name" value="CTDL_fold"/>
</dbReference>